<protein>
    <submittedName>
        <fullName evidence="1">Uncharacterized protein</fullName>
    </submittedName>
</protein>
<organism evidence="1 2">
    <name type="scientific">Sphingomonas longa</name>
    <dbReference type="NCBI Taxonomy" id="2778730"/>
    <lineage>
        <taxon>Bacteria</taxon>
        <taxon>Pseudomonadati</taxon>
        <taxon>Pseudomonadota</taxon>
        <taxon>Alphaproteobacteria</taxon>
        <taxon>Sphingomonadales</taxon>
        <taxon>Sphingomonadaceae</taxon>
        <taxon>Sphingomonas</taxon>
    </lineage>
</organism>
<accession>A0ABS2D4U3</accession>
<keyword evidence="2" id="KW-1185">Reference proteome</keyword>
<dbReference type="RefSeq" id="WP_204196046.1">
    <property type="nucleotide sequence ID" value="NZ_JAFEMC010000001.1"/>
</dbReference>
<dbReference type="EMBL" id="JAFEMC010000001">
    <property type="protein sequence ID" value="MBM6575936.1"/>
    <property type="molecule type" value="Genomic_DNA"/>
</dbReference>
<name>A0ABS2D4U3_9SPHN</name>
<dbReference type="Proteomes" id="UP000763641">
    <property type="component" value="Unassembled WGS sequence"/>
</dbReference>
<gene>
    <name evidence="1" type="ORF">ILT43_06090</name>
</gene>
<proteinExistence type="predicted"/>
<sequence>MRTDCDYYYKRAEAELEMAQRSTVPEAVKAHYMLAGYYLDHVYANGVGEHSQLTQLLAASR</sequence>
<comment type="caution">
    <text evidence="1">The sequence shown here is derived from an EMBL/GenBank/DDBJ whole genome shotgun (WGS) entry which is preliminary data.</text>
</comment>
<evidence type="ECO:0000313" key="1">
    <source>
        <dbReference type="EMBL" id="MBM6575936.1"/>
    </source>
</evidence>
<reference evidence="1 2" key="1">
    <citation type="submission" date="2020-12" db="EMBL/GenBank/DDBJ databases">
        <title>Sphingomonas sp.</title>
        <authorList>
            <person name="Kim M.K."/>
        </authorList>
    </citation>
    <scope>NUCLEOTIDE SEQUENCE [LARGE SCALE GENOMIC DNA]</scope>
    <source>
        <strain evidence="1 2">BT552</strain>
    </source>
</reference>
<evidence type="ECO:0000313" key="2">
    <source>
        <dbReference type="Proteomes" id="UP000763641"/>
    </source>
</evidence>